<name>A0ABW7F1V9_9BURK</name>
<accession>A0ABW7F1V9</accession>
<dbReference type="Proteomes" id="UP001606210">
    <property type="component" value="Unassembled WGS sequence"/>
</dbReference>
<evidence type="ECO:0000313" key="1">
    <source>
        <dbReference type="EMBL" id="MFG6430608.1"/>
    </source>
</evidence>
<evidence type="ECO:0000313" key="2">
    <source>
        <dbReference type="Proteomes" id="UP001606210"/>
    </source>
</evidence>
<dbReference type="RefSeq" id="WP_394479684.1">
    <property type="nucleotide sequence ID" value="NZ_JBIGHV010000004.1"/>
</dbReference>
<reference evidence="1 2" key="1">
    <citation type="submission" date="2024-08" db="EMBL/GenBank/DDBJ databases">
        <authorList>
            <person name="Lu H."/>
        </authorList>
    </citation>
    <scope>NUCLEOTIDE SEQUENCE [LARGE SCALE GENOMIC DNA]</scope>
    <source>
        <strain evidence="1 2">LYH14W</strain>
    </source>
</reference>
<gene>
    <name evidence="1" type="ORF">ACG00Y_11830</name>
</gene>
<comment type="caution">
    <text evidence="1">The sequence shown here is derived from an EMBL/GenBank/DDBJ whole genome shotgun (WGS) entry which is preliminary data.</text>
</comment>
<organism evidence="1 2">
    <name type="scientific">Pelomonas parva</name>
    <dbReference type="NCBI Taxonomy" id="3299032"/>
    <lineage>
        <taxon>Bacteria</taxon>
        <taxon>Pseudomonadati</taxon>
        <taxon>Pseudomonadota</taxon>
        <taxon>Betaproteobacteria</taxon>
        <taxon>Burkholderiales</taxon>
        <taxon>Sphaerotilaceae</taxon>
        <taxon>Roseateles</taxon>
    </lineage>
</organism>
<proteinExistence type="predicted"/>
<keyword evidence="2" id="KW-1185">Reference proteome</keyword>
<protein>
    <submittedName>
        <fullName evidence="1">Uncharacterized protein</fullName>
    </submittedName>
</protein>
<dbReference type="EMBL" id="JBIGHV010000004">
    <property type="protein sequence ID" value="MFG6430608.1"/>
    <property type="molecule type" value="Genomic_DNA"/>
</dbReference>
<sequence length="51" mass="5477">MASEPPQLLRLPPPPPSAVGMVSLPIKLKLGRVRELRGFFGATKVNARNAP</sequence>